<dbReference type="AlphaFoldDB" id="A0A699TWQ5"/>
<reference evidence="1" key="1">
    <citation type="journal article" date="2019" name="Sci. Rep.">
        <title>Draft genome of Tanacetum cinerariifolium, the natural source of mosquito coil.</title>
        <authorList>
            <person name="Yamashiro T."/>
            <person name="Shiraishi A."/>
            <person name="Satake H."/>
            <person name="Nakayama K."/>
        </authorList>
    </citation>
    <scope>NUCLEOTIDE SEQUENCE</scope>
</reference>
<dbReference type="PANTHER" id="PTHR45786:SF75">
    <property type="entry name" value="ATP-DEPENDENT DNA HELICASE"/>
    <property type="match status" value="1"/>
</dbReference>
<sequence length="160" mass="18564">MLEFPLEPDTLPRVKDCSHCGAVKLNSETRNSCCLEGRIFLTDNELPDNSKAENLQLYFHDTEHELENRLASCPRLSPQLIEKCMKYLEKNPSACFFRSLKDIPHLDDYAIILETLPSKDQRVYNKPDVSQVAAFWVDGQENGEHGRRNIEDQSRNIEYY</sequence>
<comment type="caution">
    <text evidence="1">The sequence shown here is derived from an EMBL/GenBank/DDBJ whole genome shotgun (WGS) entry which is preliminary data.</text>
</comment>
<name>A0A699TWQ5_TANCI</name>
<dbReference type="PANTHER" id="PTHR45786">
    <property type="entry name" value="DNA BINDING PROTEIN-LIKE"/>
    <property type="match status" value="1"/>
</dbReference>
<feature type="non-terminal residue" evidence="1">
    <location>
        <position position="160"/>
    </location>
</feature>
<proteinExistence type="predicted"/>
<gene>
    <name evidence="1" type="ORF">Tci_886269</name>
</gene>
<protein>
    <submittedName>
        <fullName evidence="1">Calcineurin subunit B</fullName>
    </submittedName>
</protein>
<dbReference type="EMBL" id="BKCJ011278528">
    <property type="protein sequence ID" value="GFD14300.1"/>
    <property type="molecule type" value="Genomic_DNA"/>
</dbReference>
<accession>A0A699TWQ5</accession>
<organism evidence="1">
    <name type="scientific">Tanacetum cinerariifolium</name>
    <name type="common">Dalmatian daisy</name>
    <name type="synonym">Chrysanthemum cinerariifolium</name>
    <dbReference type="NCBI Taxonomy" id="118510"/>
    <lineage>
        <taxon>Eukaryota</taxon>
        <taxon>Viridiplantae</taxon>
        <taxon>Streptophyta</taxon>
        <taxon>Embryophyta</taxon>
        <taxon>Tracheophyta</taxon>
        <taxon>Spermatophyta</taxon>
        <taxon>Magnoliopsida</taxon>
        <taxon>eudicotyledons</taxon>
        <taxon>Gunneridae</taxon>
        <taxon>Pentapetalae</taxon>
        <taxon>asterids</taxon>
        <taxon>campanulids</taxon>
        <taxon>Asterales</taxon>
        <taxon>Asteraceae</taxon>
        <taxon>Asteroideae</taxon>
        <taxon>Anthemideae</taxon>
        <taxon>Anthemidinae</taxon>
        <taxon>Tanacetum</taxon>
    </lineage>
</organism>
<evidence type="ECO:0000313" key="1">
    <source>
        <dbReference type="EMBL" id="GFD14300.1"/>
    </source>
</evidence>